<sequence length="276" mass="30525">MVKIAVEHPFTSVREALENKGYQADMLEDKSDSTDYDVIVVRDQEDLADYHMSVSLVEAKGRTLFEIVEEVEERLIRGGKIQNPQPTEIEQKESGGGAGGFLAGAATGVVIGAAAGLLFAPKSGKEMQEIVKEKAVSLKEDNAEGSGGAVDQVKEKVNQLKEKATDYTETAKGKADELKEKRTEKQEEKEVKKQEKAIEKEVKEQEKAIEKEEKQEEKAKKEHEKAEKEVEKEIKKANKEADKEKGGTEVVELTDATVKKDDAGNVTVKAENHNKK</sequence>
<dbReference type="KEGG" id="pll:I858_009265"/>
<keyword evidence="3" id="KW-1185">Reference proteome</keyword>
<dbReference type="OrthoDB" id="1708042at2"/>
<reference evidence="2" key="1">
    <citation type="submission" date="2016-10" db="EMBL/GenBank/DDBJ databases">
        <authorList>
            <person name="See-Too W.S."/>
        </authorList>
    </citation>
    <scope>NUCLEOTIDE SEQUENCE</scope>
    <source>
        <strain evidence="2">L10.15</strain>
    </source>
</reference>
<dbReference type="Pfam" id="PF03698">
    <property type="entry name" value="UPF0180"/>
    <property type="match status" value="1"/>
</dbReference>
<dbReference type="SUPFAM" id="SSF69989">
    <property type="entry name" value="C-terminal domain of PLC-beta"/>
    <property type="match status" value="1"/>
</dbReference>
<feature type="region of interest" description="Disordered" evidence="1">
    <location>
        <begin position="140"/>
        <end position="276"/>
    </location>
</feature>
<feature type="compositionally biased region" description="Basic and acidic residues" evidence="1">
    <location>
        <begin position="152"/>
        <end position="247"/>
    </location>
</feature>
<dbReference type="EMBL" id="CP016540">
    <property type="protein sequence ID" value="ANU27177.1"/>
    <property type="molecule type" value="Genomic_DNA"/>
</dbReference>
<dbReference type="STRING" id="1302659.I858_009265"/>
<dbReference type="InterPro" id="IPR005370">
    <property type="entry name" value="UPF0180"/>
</dbReference>
<gene>
    <name evidence="2" type="ORF">I858_009265</name>
</gene>
<dbReference type="AlphaFoldDB" id="A0A1B1S1V6"/>
<evidence type="ECO:0000256" key="1">
    <source>
        <dbReference type="SAM" id="MobiDB-lite"/>
    </source>
</evidence>
<evidence type="ECO:0000313" key="2">
    <source>
        <dbReference type="EMBL" id="ANU27177.1"/>
    </source>
</evidence>
<accession>A0A1B1S1V6</accession>
<name>A0A1B1S1V6_9BACL</name>
<proteinExistence type="predicted"/>
<protein>
    <submittedName>
        <fullName evidence="2">Uncharacterized protein</fullName>
    </submittedName>
</protein>
<dbReference type="RefSeq" id="WP_049693624.1">
    <property type="nucleotide sequence ID" value="NZ_CP016540.2"/>
</dbReference>
<dbReference type="Proteomes" id="UP000053354">
    <property type="component" value="Chromosome"/>
</dbReference>
<evidence type="ECO:0000313" key="3">
    <source>
        <dbReference type="Proteomes" id="UP000053354"/>
    </source>
</evidence>
<organism evidence="2 3">
    <name type="scientific">Planococcus versutus</name>
    <dbReference type="NCBI Taxonomy" id="1302659"/>
    <lineage>
        <taxon>Bacteria</taxon>
        <taxon>Bacillati</taxon>
        <taxon>Bacillota</taxon>
        <taxon>Bacilli</taxon>
        <taxon>Bacillales</taxon>
        <taxon>Caryophanaceae</taxon>
        <taxon>Planococcus</taxon>
    </lineage>
</organism>